<comment type="caution">
    <text evidence="1">The sequence shown here is derived from an EMBL/GenBank/DDBJ whole genome shotgun (WGS) entry which is preliminary data.</text>
</comment>
<dbReference type="RefSeq" id="WP_344344731.1">
    <property type="nucleotide sequence ID" value="NZ_BAAAQT010000008.1"/>
</dbReference>
<proteinExistence type="predicted"/>
<keyword evidence="2" id="KW-1185">Reference proteome</keyword>
<dbReference type="Gene3D" id="3.20.20.140">
    <property type="entry name" value="Metal-dependent hydrolases"/>
    <property type="match status" value="1"/>
</dbReference>
<sequence>MTVIDDLLHGAVDLHCHSGPSPMPRRITHVEAARQAADAGFRAIVVKCHYHDTVTDLLSMASELEPLPIQVFGGIALNSANGGLNPWATDRSFRMGGRMVWFPTISSSAHLAHAEQHAETKAHFQPLGMLQSEEVRVFESDAEGGWSDAVRPEVRIIVEQARDAGALISTGHLDADQALAVVRTAHEAGHDRVLVSHPDYVSDIGRERLAEMVELGAYVEHEIAMYDRDHIFPAEQLVDWIRTVGPERTVLGSDLGQVGNPLPVEGYRRLLARLLELGVAEDDLATMIQRNPAHLIGLDA</sequence>
<dbReference type="InterPro" id="IPR046249">
    <property type="entry name" value="DUF6282"/>
</dbReference>
<reference evidence="1 2" key="1">
    <citation type="journal article" date="2019" name="Int. J. Syst. Evol. Microbiol.">
        <title>The Global Catalogue of Microorganisms (GCM) 10K type strain sequencing project: providing services to taxonomists for standard genome sequencing and annotation.</title>
        <authorList>
            <consortium name="The Broad Institute Genomics Platform"/>
            <consortium name="The Broad Institute Genome Sequencing Center for Infectious Disease"/>
            <person name="Wu L."/>
            <person name="Ma J."/>
        </authorList>
    </citation>
    <scope>NUCLEOTIDE SEQUENCE [LARGE SCALE GENOMIC DNA]</scope>
    <source>
        <strain evidence="1 2">JCM 16026</strain>
    </source>
</reference>
<evidence type="ECO:0000313" key="1">
    <source>
        <dbReference type="EMBL" id="GAA2176033.1"/>
    </source>
</evidence>
<accession>A0ABN3AXS7</accession>
<dbReference type="Pfam" id="PF19799">
    <property type="entry name" value="DUF6282"/>
    <property type="match status" value="1"/>
</dbReference>
<dbReference type="EMBL" id="BAAAQT010000008">
    <property type="protein sequence ID" value="GAA2176033.1"/>
    <property type="molecule type" value="Genomic_DNA"/>
</dbReference>
<protein>
    <recommendedName>
        <fullName evidence="3">Cytosolic protein</fullName>
    </recommendedName>
</protein>
<name>A0ABN3AXS7_9MICO</name>
<gene>
    <name evidence="1" type="ORF">GCM10009846_28250</name>
</gene>
<dbReference type="Proteomes" id="UP001501599">
    <property type="component" value="Unassembled WGS sequence"/>
</dbReference>
<organism evidence="1 2">
    <name type="scientific">Agrococcus versicolor</name>
    <dbReference type="NCBI Taxonomy" id="501482"/>
    <lineage>
        <taxon>Bacteria</taxon>
        <taxon>Bacillati</taxon>
        <taxon>Actinomycetota</taxon>
        <taxon>Actinomycetes</taxon>
        <taxon>Micrococcales</taxon>
        <taxon>Microbacteriaceae</taxon>
        <taxon>Agrococcus</taxon>
    </lineage>
</organism>
<evidence type="ECO:0000313" key="2">
    <source>
        <dbReference type="Proteomes" id="UP001501599"/>
    </source>
</evidence>
<evidence type="ECO:0008006" key="3">
    <source>
        <dbReference type="Google" id="ProtNLM"/>
    </source>
</evidence>
<dbReference type="InterPro" id="IPR032466">
    <property type="entry name" value="Metal_Hydrolase"/>
</dbReference>
<dbReference type="SUPFAM" id="SSF51556">
    <property type="entry name" value="Metallo-dependent hydrolases"/>
    <property type="match status" value="1"/>
</dbReference>